<name>A0A9K3DHA3_HELAN</name>
<reference evidence="3" key="1">
    <citation type="journal article" date="2017" name="Nature">
        <title>The sunflower genome provides insights into oil metabolism, flowering and Asterid evolution.</title>
        <authorList>
            <person name="Badouin H."/>
            <person name="Gouzy J."/>
            <person name="Grassa C.J."/>
            <person name="Murat F."/>
            <person name="Staton S.E."/>
            <person name="Cottret L."/>
            <person name="Lelandais-Briere C."/>
            <person name="Owens G.L."/>
            <person name="Carrere S."/>
            <person name="Mayjonade B."/>
            <person name="Legrand L."/>
            <person name="Gill N."/>
            <person name="Kane N.C."/>
            <person name="Bowers J.E."/>
            <person name="Hubner S."/>
            <person name="Bellec A."/>
            <person name="Berard A."/>
            <person name="Berges H."/>
            <person name="Blanchet N."/>
            <person name="Boniface M.C."/>
            <person name="Brunel D."/>
            <person name="Catrice O."/>
            <person name="Chaidir N."/>
            <person name="Claudel C."/>
            <person name="Donnadieu C."/>
            <person name="Faraut T."/>
            <person name="Fievet G."/>
            <person name="Helmstetter N."/>
            <person name="King M."/>
            <person name="Knapp S.J."/>
            <person name="Lai Z."/>
            <person name="Le Paslier M.C."/>
            <person name="Lippi Y."/>
            <person name="Lorenzon L."/>
            <person name="Mandel J.R."/>
            <person name="Marage G."/>
            <person name="Marchand G."/>
            <person name="Marquand E."/>
            <person name="Bret-Mestries E."/>
            <person name="Morien E."/>
            <person name="Nambeesan S."/>
            <person name="Nguyen T."/>
            <person name="Pegot-Espagnet P."/>
            <person name="Pouilly N."/>
            <person name="Raftis F."/>
            <person name="Sallet E."/>
            <person name="Schiex T."/>
            <person name="Thomas J."/>
            <person name="Vandecasteele C."/>
            <person name="Vares D."/>
            <person name="Vear F."/>
            <person name="Vautrin S."/>
            <person name="Crespi M."/>
            <person name="Mangin B."/>
            <person name="Burke J.M."/>
            <person name="Salse J."/>
            <person name="Munos S."/>
            <person name="Vincourt P."/>
            <person name="Rieseberg L.H."/>
            <person name="Langlade N.B."/>
        </authorList>
    </citation>
    <scope>NUCLEOTIDE SEQUENCE</scope>
    <source>
        <tissue evidence="3">Leaves</tissue>
    </source>
</reference>
<keyword evidence="2" id="KW-0732">Signal</keyword>
<evidence type="ECO:0000256" key="1">
    <source>
        <dbReference type="SAM" id="MobiDB-lite"/>
    </source>
</evidence>
<comment type="caution">
    <text evidence="3">The sequence shown here is derived from an EMBL/GenBank/DDBJ whole genome shotgun (WGS) entry which is preliminary data.</text>
</comment>
<feature type="region of interest" description="Disordered" evidence="1">
    <location>
        <begin position="46"/>
        <end position="68"/>
    </location>
</feature>
<feature type="chain" id="PRO_5039937204" evidence="2">
    <location>
        <begin position="21"/>
        <end position="146"/>
    </location>
</feature>
<feature type="compositionally biased region" description="Basic residues" evidence="1">
    <location>
        <begin position="98"/>
        <end position="110"/>
    </location>
</feature>
<evidence type="ECO:0000256" key="2">
    <source>
        <dbReference type="SAM" id="SignalP"/>
    </source>
</evidence>
<dbReference type="Gramene" id="mRNA:HanXRQr2_Chr17g0801191">
    <property type="protein sequence ID" value="mRNA:HanXRQr2_Chr17g0801191"/>
    <property type="gene ID" value="HanXRQr2_Chr17g0801191"/>
</dbReference>
<evidence type="ECO:0000313" key="3">
    <source>
        <dbReference type="EMBL" id="KAF5755296.1"/>
    </source>
</evidence>
<feature type="compositionally biased region" description="Low complexity" evidence="1">
    <location>
        <begin position="49"/>
        <end position="67"/>
    </location>
</feature>
<dbReference type="EMBL" id="MNCJ02000332">
    <property type="protein sequence ID" value="KAF5755296.1"/>
    <property type="molecule type" value="Genomic_DNA"/>
</dbReference>
<keyword evidence="4" id="KW-1185">Reference proteome</keyword>
<evidence type="ECO:0000313" key="4">
    <source>
        <dbReference type="Proteomes" id="UP000215914"/>
    </source>
</evidence>
<feature type="signal peptide" evidence="2">
    <location>
        <begin position="1"/>
        <end position="20"/>
    </location>
</feature>
<accession>A0A9K3DHA3</accession>
<sequence length="146" mass="16107">MLIILVYAAITLSSIQDSPATPERLSAFWNLDPSVRTFQPRIKDSQEVSSTSYTMSSAAKSSKSASKFGVSDIQDIVSPRFIKKELASSQSIPESKGMRTRAKGGNKRKKPSESTSDLPLIEQQLHEVVSEVRITYPETCIPSKDK</sequence>
<reference evidence="3" key="2">
    <citation type="submission" date="2020-06" db="EMBL/GenBank/DDBJ databases">
        <title>Helianthus annuus Genome sequencing and assembly Release 2.</title>
        <authorList>
            <person name="Gouzy J."/>
            <person name="Langlade N."/>
            <person name="Munos S."/>
        </authorList>
    </citation>
    <scope>NUCLEOTIDE SEQUENCE</scope>
    <source>
        <tissue evidence="3">Leaves</tissue>
    </source>
</reference>
<organism evidence="3 4">
    <name type="scientific">Helianthus annuus</name>
    <name type="common">Common sunflower</name>
    <dbReference type="NCBI Taxonomy" id="4232"/>
    <lineage>
        <taxon>Eukaryota</taxon>
        <taxon>Viridiplantae</taxon>
        <taxon>Streptophyta</taxon>
        <taxon>Embryophyta</taxon>
        <taxon>Tracheophyta</taxon>
        <taxon>Spermatophyta</taxon>
        <taxon>Magnoliopsida</taxon>
        <taxon>eudicotyledons</taxon>
        <taxon>Gunneridae</taxon>
        <taxon>Pentapetalae</taxon>
        <taxon>asterids</taxon>
        <taxon>campanulids</taxon>
        <taxon>Asterales</taxon>
        <taxon>Asteraceae</taxon>
        <taxon>Asteroideae</taxon>
        <taxon>Heliantheae alliance</taxon>
        <taxon>Heliantheae</taxon>
        <taxon>Helianthus</taxon>
    </lineage>
</organism>
<proteinExistence type="predicted"/>
<dbReference type="Proteomes" id="UP000215914">
    <property type="component" value="Unassembled WGS sequence"/>
</dbReference>
<dbReference type="AlphaFoldDB" id="A0A9K3DHA3"/>
<feature type="region of interest" description="Disordered" evidence="1">
    <location>
        <begin position="87"/>
        <end position="122"/>
    </location>
</feature>
<gene>
    <name evidence="3" type="ORF">HanXRQr2_Chr17g0801191</name>
</gene>
<protein>
    <submittedName>
        <fullName evidence="3">Uncharacterized protein</fullName>
    </submittedName>
</protein>